<feature type="region of interest" description="Disordered" evidence="1">
    <location>
        <begin position="20"/>
        <end position="99"/>
    </location>
</feature>
<evidence type="ECO:0000313" key="3">
    <source>
        <dbReference type="Proteomes" id="UP000319801"/>
    </source>
</evidence>
<proteinExistence type="predicted"/>
<sequence>MAQASKILLDCGVASETLSTLHAPYPPLTGERATERTASRKQPNPSAHWALGPLIGGGGSGGWPNKPGFPEFSGAQTPTCTPARKRPRRGLARDGLDTDVMAHLGRVRSRSECDTAGELC</sequence>
<evidence type="ECO:0000256" key="1">
    <source>
        <dbReference type="SAM" id="MobiDB-lite"/>
    </source>
</evidence>
<comment type="caution">
    <text evidence="2">The sequence shown here is derived from an EMBL/GenBank/DDBJ whole genome shotgun (WGS) entry which is preliminary data.</text>
</comment>
<name>A0A556V1C9_BAGYA</name>
<dbReference type="EMBL" id="VCAZ01000091">
    <property type="protein sequence ID" value="TSR16011.1"/>
    <property type="molecule type" value="Genomic_DNA"/>
</dbReference>
<organism evidence="2 3">
    <name type="scientific">Bagarius yarrelli</name>
    <name type="common">Goonch</name>
    <name type="synonym">Bagrus yarrelli</name>
    <dbReference type="NCBI Taxonomy" id="175774"/>
    <lineage>
        <taxon>Eukaryota</taxon>
        <taxon>Metazoa</taxon>
        <taxon>Chordata</taxon>
        <taxon>Craniata</taxon>
        <taxon>Vertebrata</taxon>
        <taxon>Euteleostomi</taxon>
        <taxon>Actinopterygii</taxon>
        <taxon>Neopterygii</taxon>
        <taxon>Teleostei</taxon>
        <taxon>Ostariophysi</taxon>
        <taxon>Siluriformes</taxon>
        <taxon>Sisoridae</taxon>
        <taxon>Sisorinae</taxon>
        <taxon>Bagarius</taxon>
    </lineage>
</organism>
<dbReference type="OrthoDB" id="10638353at2759"/>
<dbReference type="AlphaFoldDB" id="A0A556V1C9"/>
<evidence type="ECO:0000313" key="2">
    <source>
        <dbReference type="EMBL" id="TSR16011.1"/>
    </source>
</evidence>
<accession>A0A556V1C9</accession>
<protein>
    <submittedName>
        <fullName evidence="2">Uncharacterized protein</fullName>
    </submittedName>
</protein>
<dbReference type="Proteomes" id="UP000319801">
    <property type="component" value="Unassembled WGS sequence"/>
</dbReference>
<reference evidence="2 3" key="1">
    <citation type="journal article" date="2019" name="Genome Biol. Evol.">
        <title>Whole-Genome Sequencing of the Giant Devil Catfish, Bagarius yarrelli.</title>
        <authorList>
            <person name="Jiang W."/>
            <person name="Lv Y."/>
            <person name="Cheng L."/>
            <person name="Yang K."/>
            <person name="Chao B."/>
            <person name="Wang X."/>
            <person name="Li Y."/>
            <person name="Pan X."/>
            <person name="You X."/>
            <person name="Zhang Y."/>
            <person name="Yang J."/>
            <person name="Li J."/>
            <person name="Zhang X."/>
            <person name="Liu S."/>
            <person name="Sun C."/>
            <person name="Yang J."/>
            <person name="Shi Q."/>
        </authorList>
    </citation>
    <scope>NUCLEOTIDE SEQUENCE [LARGE SCALE GENOMIC DNA]</scope>
    <source>
        <strain evidence="2">JWS20170419001</strain>
        <tissue evidence="2">Muscle</tissue>
    </source>
</reference>
<gene>
    <name evidence="2" type="ORF">Baya_11650</name>
</gene>
<keyword evidence="3" id="KW-1185">Reference proteome</keyword>